<dbReference type="PANTHER" id="PTHR33215">
    <property type="entry name" value="PROTEIN DISTAL ANTENNA"/>
    <property type="match status" value="1"/>
</dbReference>
<feature type="compositionally biased region" description="Low complexity" evidence="1">
    <location>
        <begin position="103"/>
        <end position="115"/>
    </location>
</feature>
<protein>
    <recommendedName>
        <fullName evidence="2">Brinker DNA-binding domain-containing protein</fullName>
    </recommendedName>
</protein>
<feature type="compositionally biased region" description="Acidic residues" evidence="1">
    <location>
        <begin position="222"/>
        <end position="236"/>
    </location>
</feature>
<feature type="compositionally biased region" description="Gly residues" evidence="1">
    <location>
        <begin position="164"/>
        <end position="173"/>
    </location>
</feature>
<feature type="compositionally biased region" description="Gly residues" evidence="1">
    <location>
        <begin position="84"/>
        <end position="102"/>
    </location>
</feature>
<feature type="region of interest" description="Disordered" evidence="1">
    <location>
        <begin position="80"/>
        <end position="115"/>
    </location>
</feature>
<dbReference type="Proteomes" id="UP001075354">
    <property type="component" value="Chromosome 14"/>
</dbReference>
<comment type="caution">
    <text evidence="3">The sequence shown here is derived from an EMBL/GenBank/DDBJ whole genome shotgun (WGS) entry which is preliminary data.</text>
</comment>
<proteinExistence type="predicted"/>
<dbReference type="InterPro" id="IPR018586">
    <property type="entry name" value="Brinker_DNA-bd"/>
</dbReference>
<dbReference type="GO" id="GO:0043565">
    <property type="term" value="F:sequence-specific DNA binding"/>
    <property type="evidence" value="ECO:0007669"/>
    <property type="project" value="InterPro"/>
</dbReference>
<feature type="compositionally biased region" description="Pro residues" evidence="1">
    <location>
        <begin position="186"/>
        <end position="196"/>
    </location>
</feature>
<feature type="region of interest" description="Disordered" evidence="1">
    <location>
        <begin position="153"/>
        <end position="197"/>
    </location>
</feature>
<evidence type="ECO:0000259" key="2">
    <source>
        <dbReference type="Pfam" id="PF09607"/>
    </source>
</evidence>
<organism evidence="3 4">
    <name type="scientific">Megalurothrips usitatus</name>
    <name type="common">bean blossom thrips</name>
    <dbReference type="NCBI Taxonomy" id="439358"/>
    <lineage>
        <taxon>Eukaryota</taxon>
        <taxon>Metazoa</taxon>
        <taxon>Ecdysozoa</taxon>
        <taxon>Arthropoda</taxon>
        <taxon>Hexapoda</taxon>
        <taxon>Insecta</taxon>
        <taxon>Pterygota</taxon>
        <taxon>Neoptera</taxon>
        <taxon>Paraneoptera</taxon>
        <taxon>Thysanoptera</taxon>
        <taxon>Terebrantia</taxon>
        <taxon>Thripoidea</taxon>
        <taxon>Thripidae</taxon>
        <taxon>Megalurothrips</taxon>
    </lineage>
</organism>
<dbReference type="InterPro" id="IPR010921">
    <property type="entry name" value="Trp_repressor/repl_initiator"/>
</dbReference>
<sequence>MAHGVVMEEWERDSEKSPGPASSGRVMGSRRIFAPQFKLQVLDSYRQDADCKGNQRATARKYGIHRRQIQKWLQMESHLRSLTGGSGGAPSSPGGGSGGSGGSTVSLSSPVPSPSPGLLHHAALAAASALNLSCEARLLGGLMRPVSSVSAIGAGGASPSPSGSGLGSPGGSPAGSPAGSPLHAASPPPRGSPLPLPLAASLQASLQAYSLAGCSEAHQVSDEEDDEDEIDVDGTESEASSALDYTTATLSKRRSFSLQFKLEVLDAFKEDPHCQGNQRATARLFGINRRQVQKWLGQETELREEAVSRGGHNRQRLGRWLDQDESDAGTGCLDLSRKRKHEPATSDLDDAETEAKRSRVRPIAPEATTAAARTSTTLADVDAFRPHPGLPHPLLFRPQPVNLPLMPPLPLPLSLAPLPFNLCAKQYSVDLKLSTLDYFNAHHQQNLQKWLKPEDFLKHSSSASFLLNSFR</sequence>
<feature type="compositionally biased region" description="Low complexity" evidence="1">
    <location>
        <begin position="174"/>
        <end position="185"/>
    </location>
</feature>
<accession>A0AAV7X509</accession>
<gene>
    <name evidence="3" type="ORF">ONE63_004063</name>
</gene>
<feature type="region of interest" description="Disordered" evidence="1">
    <location>
        <begin position="318"/>
        <end position="375"/>
    </location>
</feature>
<feature type="region of interest" description="Disordered" evidence="1">
    <location>
        <begin position="215"/>
        <end position="241"/>
    </location>
</feature>
<feature type="domain" description="Brinker DNA-binding" evidence="2">
    <location>
        <begin position="252"/>
        <end position="304"/>
    </location>
</feature>
<dbReference type="Gene3D" id="1.10.10.60">
    <property type="entry name" value="Homeodomain-like"/>
    <property type="match status" value="2"/>
</dbReference>
<feature type="compositionally biased region" description="Low complexity" evidence="1">
    <location>
        <begin position="153"/>
        <end position="163"/>
    </location>
</feature>
<dbReference type="EMBL" id="JAPTSV010000014">
    <property type="protein sequence ID" value="KAJ1520993.1"/>
    <property type="molecule type" value="Genomic_DNA"/>
</dbReference>
<dbReference type="PANTHER" id="PTHR33215:SF13">
    <property type="entry name" value="PROTEIN DISTAL ANTENNA"/>
    <property type="match status" value="1"/>
</dbReference>
<reference evidence="3" key="1">
    <citation type="submission" date="2022-12" db="EMBL/GenBank/DDBJ databases">
        <title>Chromosome-level genome assembly of the bean flower thrips Megalurothrips usitatus.</title>
        <authorList>
            <person name="Ma L."/>
            <person name="Liu Q."/>
            <person name="Li H."/>
            <person name="Cai W."/>
        </authorList>
    </citation>
    <scope>NUCLEOTIDE SEQUENCE</scope>
    <source>
        <strain evidence="3">Cailab_2022a</strain>
    </source>
</reference>
<evidence type="ECO:0000256" key="1">
    <source>
        <dbReference type="SAM" id="MobiDB-lite"/>
    </source>
</evidence>
<dbReference type="SUPFAM" id="SSF48295">
    <property type="entry name" value="TrpR-like"/>
    <property type="match status" value="1"/>
</dbReference>
<evidence type="ECO:0000313" key="3">
    <source>
        <dbReference type="EMBL" id="KAJ1520993.1"/>
    </source>
</evidence>
<evidence type="ECO:0000313" key="4">
    <source>
        <dbReference type="Proteomes" id="UP001075354"/>
    </source>
</evidence>
<dbReference type="AlphaFoldDB" id="A0AAV7X509"/>
<feature type="domain" description="Brinker DNA-binding" evidence="2">
    <location>
        <begin position="28"/>
        <end position="81"/>
    </location>
</feature>
<name>A0AAV7X509_9NEOP</name>
<keyword evidence="4" id="KW-1185">Reference proteome</keyword>
<dbReference type="InterPro" id="IPR051839">
    <property type="entry name" value="RD_transcriptional_regulator"/>
</dbReference>
<feature type="region of interest" description="Disordered" evidence="1">
    <location>
        <begin position="1"/>
        <end position="29"/>
    </location>
</feature>
<dbReference type="Pfam" id="PF09607">
    <property type="entry name" value="BrkDBD"/>
    <property type="match status" value="2"/>
</dbReference>